<keyword evidence="2" id="KW-1185">Reference proteome</keyword>
<reference evidence="1 2" key="1">
    <citation type="submission" date="2019-05" db="EMBL/GenBank/DDBJ databases">
        <title>Another draft genome of Portunus trituberculatus and its Hox gene families provides insights of decapod evolution.</title>
        <authorList>
            <person name="Jeong J.-H."/>
            <person name="Song I."/>
            <person name="Kim S."/>
            <person name="Choi T."/>
            <person name="Kim D."/>
            <person name="Ryu S."/>
            <person name="Kim W."/>
        </authorList>
    </citation>
    <scope>NUCLEOTIDE SEQUENCE [LARGE SCALE GENOMIC DNA]</scope>
    <source>
        <tissue evidence="1">Muscle</tissue>
    </source>
</reference>
<evidence type="ECO:0000313" key="1">
    <source>
        <dbReference type="EMBL" id="MPC98702.1"/>
    </source>
</evidence>
<dbReference type="EMBL" id="VSRR010115212">
    <property type="protein sequence ID" value="MPC98702.1"/>
    <property type="molecule type" value="Genomic_DNA"/>
</dbReference>
<organism evidence="1 2">
    <name type="scientific">Portunus trituberculatus</name>
    <name type="common">Swimming crab</name>
    <name type="synonym">Neptunus trituberculatus</name>
    <dbReference type="NCBI Taxonomy" id="210409"/>
    <lineage>
        <taxon>Eukaryota</taxon>
        <taxon>Metazoa</taxon>
        <taxon>Ecdysozoa</taxon>
        <taxon>Arthropoda</taxon>
        <taxon>Crustacea</taxon>
        <taxon>Multicrustacea</taxon>
        <taxon>Malacostraca</taxon>
        <taxon>Eumalacostraca</taxon>
        <taxon>Eucarida</taxon>
        <taxon>Decapoda</taxon>
        <taxon>Pleocyemata</taxon>
        <taxon>Brachyura</taxon>
        <taxon>Eubrachyura</taxon>
        <taxon>Portunoidea</taxon>
        <taxon>Portunidae</taxon>
        <taxon>Portuninae</taxon>
        <taxon>Portunus</taxon>
    </lineage>
</organism>
<name>A0A5B7JRJ7_PORTR</name>
<dbReference type="AlphaFoldDB" id="A0A5B7JRJ7"/>
<sequence>MQERLTAAPHTTPLHRQRVIARQVAAPAPLADMKHKEDSSMQRILPRHSCTGRSKRASVALSSFHTTLTASNNYQAAPSTFKLPYIPPNSSEQP</sequence>
<dbReference type="Proteomes" id="UP000324222">
    <property type="component" value="Unassembled WGS sequence"/>
</dbReference>
<proteinExistence type="predicted"/>
<gene>
    <name evidence="1" type="ORF">E2C01_094082</name>
</gene>
<evidence type="ECO:0000313" key="2">
    <source>
        <dbReference type="Proteomes" id="UP000324222"/>
    </source>
</evidence>
<accession>A0A5B7JRJ7</accession>
<protein>
    <submittedName>
        <fullName evidence="1">Uncharacterized protein</fullName>
    </submittedName>
</protein>
<comment type="caution">
    <text evidence="1">The sequence shown here is derived from an EMBL/GenBank/DDBJ whole genome shotgun (WGS) entry which is preliminary data.</text>
</comment>